<feature type="transmembrane region" description="Helical" evidence="1">
    <location>
        <begin position="44"/>
        <end position="64"/>
    </location>
</feature>
<keyword evidence="1" id="KW-0812">Transmembrane</keyword>
<dbReference type="AlphaFoldDB" id="A0A6C0DB02"/>
<dbReference type="EMBL" id="MN739580">
    <property type="protein sequence ID" value="QHT14176.1"/>
    <property type="molecule type" value="Genomic_DNA"/>
</dbReference>
<proteinExistence type="predicted"/>
<keyword evidence="1" id="KW-1133">Transmembrane helix</keyword>
<sequence>MKRHHEYIIFFSIYILVLSILYSYKQHIEGFDDTTDFLKSNIALVVGFGTIILSIIVYIIYKYITKPSSNTA</sequence>
<accession>A0A6C0DB02</accession>
<reference evidence="2" key="1">
    <citation type="journal article" date="2020" name="Nature">
        <title>Giant virus diversity and host interactions through global metagenomics.</title>
        <authorList>
            <person name="Schulz F."/>
            <person name="Roux S."/>
            <person name="Paez-Espino D."/>
            <person name="Jungbluth S."/>
            <person name="Walsh D.A."/>
            <person name="Denef V.J."/>
            <person name="McMahon K.D."/>
            <person name="Konstantinidis K.T."/>
            <person name="Eloe-Fadrosh E.A."/>
            <person name="Kyrpides N.C."/>
            <person name="Woyke T."/>
        </authorList>
    </citation>
    <scope>NUCLEOTIDE SEQUENCE</scope>
    <source>
        <strain evidence="2">GVMAG-M-3300023174-137</strain>
    </source>
</reference>
<evidence type="ECO:0000313" key="2">
    <source>
        <dbReference type="EMBL" id="QHT14176.1"/>
    </source>
</evidence>
<keyword evidence="1" id="KW-0472">Membrane</keyword>
<organism evidence="2">
    <name type="scientific">viral metagenome</name>
    <dbReference type="NCBI Taxonomy" id="1070528"/>
    <lineage>
        <taxon>unclassified sequences</taxon>
        <taxon>metagenomes</taxon>
        <taxon>organismal metagenomes</taxon>
    </lineage>
</organism>
<evidence type="ECO:0000256" key="1">
    <source>
        <dbReference type="SAM" id="Phobius"/>
    </source>
</evidence>
<feature type="transmembrane region" description="Helical" evidence="1">
    <location>
        <begin position="7"/>
        <end position="24"/>
    </location>
</feature>
<name>A0A6C0DB02_9ZZZZ</name>
<protein>
    <submittedName>
        <fullName evidence="2">Uncharacterized protein</fullName>
    </submittedName>
</protein>